<evidence type="ECO:0000256" key="1">
    <source>
        <dbReference type="ARBA" id="ARBA00003416"/>
    </source>
</evidence>
<dbReference type="PANTHER" id="PTHR30563">
    <property type="entry name" value="DNA RECOMBINATION PROTEIN RMUC"/>
    <property type="match status" value="1"/>
</dbReference>
<evidence type="ECO:0000313" key="9">
    <source>
        <dbReference type="EMBL" id="MBB4267929.1"/>
    </source>
</evidence>
<evidence type="ECO:0000256" key="7">
    <source>
        <dbReference type="SAM" id="MobiDB-lite"/>
    </source>
</evidence>
<evidence type="ECO:0000256" key="4">
    <source>
        <dbReference type="ARBA" id="ARBA00023054"/>
    </source>
</evidence>
<keyword evidence="4 6" id="KW-0175">Coiled coil</keyword>
<protein>
    <recommendedName>
        <fullName evidence="3">DNA recombination protein RmuC homolog</fullName>
    </recommendedName>
</protein>
<reference evidence="9 10" key="1">
    <citation type="submission" date="2020-08" db="EMBL/GenBank/DDBJ databases">
        <title>Genome sequencing of Purple Non-Sulfur Bacteria from various extreme environments.</title>
        <authorList>
            <person name="Mayer M."/>
        </authorList>
    </citation>
    <scope>NUCLEOTIDE SEQUENCE [LARGE SCALE GENOMIC DNA]</scope>
    <source>
        <strain evidence="9 10">JA131</strain>
    </source>
</reference>
<comment type="function">
    <text evidence="1">Involved in DNA recombination.</text>
</comment>
<dbReference type="InterPro" id="IPR003798">
    <property type="entry name" value="DNA_recombination_RmuC"/>
</dbReference>
<evidence type="ECO:0000256" key="6">
    <source>
        <dbReference type="SAM" id="Coils"/>
    </source>
</evidence>
<evidence type="ECO:0000256" key="8">
    <source>
        <dbReference type="SAM" id="Phobius"/>
    </source>
</evidence>
<dbReference type="AlphaFoldDB" id="A0A7W6RH45"/>
<evidence type="ECO:0000256" key="2">
    <source>
        <dbReference type="ARBA" id="ARBA00009840"/>
    </source>
</evidence>
<evidence type="ECO:0000256" key="3">
    <source>
        <dbReference type="ARBA" id="ARBA00021840"/>
    </source>
</evidence>
<comment type="caution">
    <text evidence="9">The sequence shown here is derived from an EMBL/GenBank/DDBJ whole genome shotgun (WGS) entry which is preliminary data.</text>
</comment>
<dbReference type="PANTHER" id="PTHR30563:SF0">
    <property type="entry name" value="DNA RECOMBINATION PROTEIN RMUC"/>
    <property type="match status" value="1"/>
</dbReference>
<evidence type="ECO:0000313" key="10">
    <source>
        <dbReference type="Proteomes" id="UP000554286"/>
    </source>
</evidence>
<dbReference type="EMBL" id="JACIGK010000039">
    <property type="protein sequence ID" value="MBB4267929.1"/>
    <property type="molecule type" value="Genomic_DNA"/>
</dbReference>
<gene>
    <name evidence="9" type="ORF">GGD89_003582</name>
</gene>
<keyword evidence="8" id="KW-1133">Transmembrane helix</keyword>
<evidence type="ECO:0000256" key="5">
    <source>
        <dbReference type="ARBA" id="ARBA00023172"/>
    </source>
</evidence>
<dbReference type="Proteomes" id="UP000554286">
    <property type="component" value="Unassembled WGS sequence"/>
</dbReference>
<organism evidence="9 10">
    <name type="scientific">Roseospira visakhapatnamensis</name>
    <dbReference type="NCBI Taxonomy" id="390880"/>
    <lineage>
        <taxon>Bacteria</taxon>
        <taxon>Pseudomonadati</taxon>
        <taxon>Pseudomonadota</taxon>
        <taxon>Alphaproteobacteria</taxon>
        <taxon>Rhodospirillales</taxon>
        <taxon>Rhodospirillaceae</taxon>
        <taxon>Roseospira</taxon>
    </lineage>
</organism>
<feature type="coiled-coil region" evidence="6">
    <location>
        <begin position="99"/>
        <end position="151"/>
    </location>
</feature>
<dbReference type="Pfam" id="PF02646">
    <property type="entry name" value="RmuC"/>
    <property type="match status" value="1"/>
</dbReference>
<proteinExistence type="inferred from homology"/>
<keyword evidence="5" id="KW-0233">DNA recombination</keyword>
<feature type="transmembrane region" description="Helical" evidence="8">
    <location>
        <begin position="20"/>
        <end position="39"/>
    </location>
</feature>
<name>A0A7W6RH45_9PROT</name>
<keyword evidence="10" id="KW-1185">Reference proteome</keyword>
<keyword evidence="8" id="KW-0472">Membrane</keyword>
<keyword evidence="8" id="KW-0812">Transmembrane</keyword>
<comment type="similarity">
    <text evidence="2">Belongs to the RmuC family.</text>
</comment>
<dbReference type="GO" id="GO:0006310">
    <property type="term" value="P:DNA recombination"/>
    <property type="evidence" value="ECO:0007669"/>
    <property type="project" value="UniProtKB-KW"/>
</dbReference>
<dbReference type="RefSeq" id="WP_184048181.1">
    <property type="nucleotide sequence ID" value="NZ_JACIGK010000039.1"/>
</dbReference>
<accession>A0A7W6RH45</accession>
<sequence>MPAGALSLLDGPGWTITATLLAPPLVVALVATLVARAMLRARSLAFARERALWRAQADDHRARLLAAADDADQARDRYHEAAADLAAARAGLALRDRQVEDLTAAVRAADDRLEALRDDRDTARRDLSALSATLEQERRAAADRLALARETGETMTARFKALADEALVRQGEALGRRHQDHLDALLRPFREQLEGFQGRVNAVHADNQRATGALDAQLKSLMDLNQTIGREATGLARVLRGGGRAQGAWGEMVLDRILDQSGLRRGHDYQTQVSAETPDGRRRPDVIVRLPRDRAVVIDSKVSLTAFDRHCSVTEARSDAQAARAAALKDHLRSLRAHIDDLGRKDYHKIVGDGLDVVLMFVPVEGALALALDADPALIERALDRRVILCAPTTLTLALRTVAHLWRMDRRAQGTARLAHEAEALYERFAAFAEDLMRVGEALDTARTAHDAAVNTLSRGRGNVVRRLERLRTDGGLAPGRAIPAPLVERTDDDASADNDTPLQAAPPAPRPNAASCPPARVGLE</sequence>
<feature type="compositionally biased region" description="Low complexity" evidence="7">
    <location>
        <begin position="512"/>
        <end position="525"/>
    </location>
</feature>
<feature type="region of interest" description="Disordered" evidence="7">
    <location>
        <begin position="475"/>
        <end position="525"/>
    </location>
</feature>